<dbReference type="RefSeq" id="WP_065544007.1">
    <property type="nucleotide sequence ID" value="NZ_CP015405.2"/>
</dbReference>
<dbReference type="EMBL" id="CP015405">
    <property type="protein sequence ID" value="ANU77912.1"/>
    <property type="molecule type" value="Genomic_DNA"/>
</dbReference>
<protein>
    <recommendedName>
        <fullName evidence="2">SsuA/THI5-like domain-containing protein</fullName>
    </recommendedName>
</protein>
<dbReference type="Gene3D" id="3.40.190.10">
    <property type="entry name" value="Periplasmic binding protein-like II"/>
    <property type="match status" value="1"/>
</dbReference>
<reference evidence="3" key="1">
    <citation type="submission" date="2017-04" db="EMBL/GenBank/DDBJ databases">
        <title>Complete Genome Sequences of Twelve Strains of a Stable Defined Moderately Diverse Mouse Microbiota 2 (sDMDMm2).</title>
        <authorList>
            <person name="Uchimura Y."/>
            <person name="Wyss M."/>
            <person name="Brugiroux S."/>
            <person name="Limenitakis J.P."/>
            <person name="Stecher B."/>
            <person name="McCoy K.D."/>
            <person name="Macpherson A.J."/>
        </authorList>
    </citation>
    <scope>NUCLEOTIDE SEQUENCE</scope>
    <source>
        <strain evidence="3">YL58</strain>
    </source>
</reference>
<sequence length="364" mass="39510">MKKRLAVLLMTGILGVTMAACGSGNERKEDLETAGNESKSEDKIPLKISHHPYLHALPSIYAEDNGLYDAFDYTIDMYAGGPVQNEAIASGAWEVGTTGIGGAVLGCPAYNMKVIGYSCDDTQALDIWVREDSALAGKEADEMGVRGTAQDWKGKKILCQTGTTCHMTLIATLEHLGLTMNDVEIIDTAVAQSYAAFKAGEADIVCLWSPFGYQAEDDEGWVKAADAGGMGLKMPTLIVATEDAVKNRPEVVQEWLNCYLQSVEELRADPEGSAELLFDFEEEEGISMTEAAARRDIETRIFPSLEENQKAFAEDAEGNISAQEDLLKFADFMISQGKLTEADKQAMIDNKAVDGTFMANVKLD</sequence>
<keyword evidence="1" id="KW-0732">Signal</keyword>
<name>A0A1C7IIG9_9FIRM</name>
<feature type="domain" description="SsuA/THI5-like" evidence="2">
    <location>
        <begin position="149"/>
        <end position="271"/>
    </location>
</feature>
<dbReference type="Pfam" id="PF09084">
    <property type="entry name" value="NMT1"/>
    <property type="match status" value="1"/>
</dbReference>
<keyword evidence="4" id="KW-1185">Reference proteome</keyword>
<dbReference type="AlphaFoldDB" id="A0A1C7IIG9"/>
<proteinExistence type="predicted"/>
<dbReference type="STRING" id="1796616.A4V09_20540"/>
<organism evidence="3 4">
    <name type="scientific">Blautia pseudococcoides</name>
    <dbReference type="NCBI Taxonomy" id="1796616"/>
    <lineage>
        <taxon>Bacteria</taxon>
        <taxon>Bacillati</taxon>
        <taxon>Bacillota</taxon>
        <taxon>Clostridia</taxon>
        <taxon>Lachnospirales</taxon>
        <taxon>Lachnospiraceae</taxon>
        <taxon>Blautia</taxon>
    </lineage>
</organism>
<gene>
    <name evidence="3" type="ORF">A4V09_20540</name>
</gene>
<dbReference type="PROSITE" id="PS51257">
    <property type="entry name" value="PROKAR_LIPOPROTEIN"/>
    <property type="match status" value="1"/>
</dbReference>
<dbReference type="PANTHER" id="PTHR30024">
    <property type="entry name" value="ALIPHATIC SULFONATES-BINDING PROTEIN-RELATED"/>
    <property type="match status" value="1"/>
</dbReference>
<evidence type="ECO:0000313" key="4">
    <source>
        <dbReference type="Proteomes" id="UP000092574"/>
    </source>
</evidence>
<feature type="chain" id="PRO_5038367460" description="SsuA/THI5-like domain-containing protein" evidence="1">
    <location>
        <begin position="20"/>
        <end position="364"/>
    </location>
</feature>
<dbReference type="InterPro" id="IPR015168">
    <property type="entry name" value="SsuA/THI5"/>
</dbReference>
<dbReference type="OrthoDB" id="2054296at2"/>
<evidence type="ECO:0000313" key="3">
    <source>
        <dbReference type="EMBL" id="ANU77912.1"/>
    </source>
</evidence>
<evidence type="ECO:0000259" key="2">
    <source>
        <dbReference type="Pfam" id="PF09084"/>
    </source>
</evidence>
<evidence type="ECO:0000256" key="1">
    <source>
        <dbReference type="SAM" id="SignalP"/>
    </source>
</evidence>
<dbReference type="KEGG" id="byl:A4V09_20540"/>
<dbReference type="Proteomes" id="UP000092574">
    <property type="component" value="Chromosome"/>
</dbReference>
<accession>A0A1C7IIG9</accession>
<dbReference type="SUPFAM" id="SSF53850">
    <property type="entry name" value="Periplasmic binding protein-like II"/>
    <property type="match status" value="1"/>
</dbReference>
<feature type="signal peptide" evidence="1">
    <location>
        <begin position="1"/>
        <end position="19"/>
    </location>
</feature>